<feature type="signal peptide" evidence="1">
    <location>
        <begin position="1"/>
        <end position="23"/>
    </location>
</feature>
<gene>
    <name evidence="2" type="ORF">POPTR_003G217300</name>
</gene>
<evidence type="ECO:0000313" key="2">
    <source>
        <dbReference type="EMBL" id="PNT46847.1"/>
    </source>
</evidence>
<dbReference type="InterPro" id="IPR007493">
    <property type="entry name" value="DUF538"/>
</dbReference>
<dbReference type="OMA" id="MIEFHVG"/>
<dbReference type="FunCoup" id="B9GY96">
    <property type="interactions" value="544"/>
</dbReference>
<evidence type="ECO:0008006" key="4">
    <source>
        <dbReference type="Google" id="ProtNLM"/>
    </source>
</evidence>
<dbReference type="PANTHER" id="PTHR31676">
    <property type="entry name" value="T31J12.3 PROTEIN-RELATED"/>
    <property type="match status" value="1"/>
</dbReference>
<dbReference type="HOGENOM" id="CLU_089542_3_2_1"/>
<dbReference type="PANTHER" id="PTHR31676:SF96">
    <property type="entry name" value="EXPRESSED PROTEIN"/>
    <property type="match status" value="1"/>
</dbReference>
<keyword evidence="3" id="KW-1185">Reference proteome</keyword>
<proteinExistence type="predicted"/>
<dbReference type="InterPro" id="IPR036758">
    <property type="entry name" value="At5g01610-like"/>
</dbReference>
<dbReference type="STRING" id="3694.B9GY96"/>
<protein>
    <recommendedName>
        <fullName evidence="4">DUF538 family protein</fullName>
    </recommendedName>
</protein>
<dbReference type="Pfam" id="PF04398">
    <property type="entry name" value="DUF538"/>
    <property type="match status" value="1"/>
</dbReference>
<dbReference type="InParanoid" id="B9GY96"/>
<dbReference type="OrthoDB" id="622488at2759"/>
<name>B9GY96_POPTR</name>
<evidence type="ECO:0000256" key="1">
    <source>
        <dbReference type="SAM" id="SignalP"/>
    </source>
</evidence>
<organism evidence="2 3">
    <name type="scientific">Populus trichocarpa</name>
    <name type="common">Western balsam poplar</name>
    <name type="synonym">Populus balsamifera subsp. trichocarpa</name>
    <dbReference type="NCBI Taxonomy" id="3694"/>
    <lineage>
        <taxon>Eukaryota</taxon>
        <taxon>Viridiplantae</taxon>
        <taxon>Streptophyta</taxon>
        <taxon>Embryophyta</taxon>
        <taxon>Tracheophyta</taxon>
        <taxon>Spermatophyta</taxon>
        <taxon>Magnoliopsida</taxon>
        <taxon>eudicotyledons</taxon>
        <taxon>Gunneridae</taxon>
        <taxon>Pentapetalae</taxon>
        <taxon>rosids</taxon>
        <taxon>fabids</taxon>
        <taxon>Malpighiales</taxon>
        <taxon>Salicaceae</taxon>
        <taxon>Saliceae</taxon>
        <taxon>Populus</taxon>
    </lineage>
</organism>
<feature type="chain" id="PRO_5030165921" description="DUF538 family protein" evidence="1">
    <location>
        <begin position="24"/>
        <end position="158"/>
    </location>
</feature>
<dbReference type="AlphaFoldDB" id="B9GY96"/>
<sequence>MASLNILALYLLSLLLLSRTHLSLPLTTTDIHELLPQYGLPRGLLPDNVESYTLSPSDGTFEVKLKNPCYVHFDEVVYYGKEIKGRLSYGSVHDVSGIQAKKLFVWLSVTGIEVSKVDSGMIKFFVGSISEELPAKQFEVVPACKRKVGGLRAELESI</sequence>
<dbReference type="Proteomes" id="UP000006729">
    <property type="component" value="Chromosome 3"/>
</dbReference>
<evidence type="ECO:0000313" key="3">
    <source>
        <dbReference type="Proteomes" id="UP000006729"/>
    </source>
</evidence>
<dbReference type="Gene3D" id="2.30.240.10">
    <property type="entry name" value="At5g01610-like"/>
    <property type="match status" value="1"/>
</dbReference>
<dbReference type="eggNOG" id="ENOG502S0AQ">
    <property type="taxonomic scope" value="Eukaryota"/>
</dbReference>
<accession>B9GY96</accession>
<dbReference type="Gramene" id="Potri.003G217300.1.v4.1">
    <property type="protein sequence ID" value="Potri.003G217300.1.v4.1"/>
    <property type="gene ID" value="Potri.003G217300.v4.1"/>
</dbReference>
<dbReference type="SMR" id="B9GY96"/>
<dbReference type="SUPFAM" id="SSF141562">
    <property type="entry name" value="At5g01610-like"/>
    <property type="match status" value="1"/>
</dbReference>
<dbReference type="KEGG" id="pop:7463586"/>
<dbReference type="EMBL" id="CM009292">
    <property type="protein sequence ID" value="PNT46847.1"/>
    <property type="molecule type" value="Genomic_DNA"/>
</dbReference>
<reference evidence="2 3" key="1">
    <citation type="journal article" date="2006" name="Science">
        <title>The genome of black cottonwood, Populus trichocarpa (Torr. &amp; Gray).</title>
        <authorList>
            <person name="Tuskan G.A."/>
            <person name="Difazio S."/>
            <person name="Jansson S."/>
            <person name="Bohlmann J."/>
            <person name="Grigoriev I."/>
            <person name="Hellsten U."/>
            <person name="Putnam N."/>
            <person name="Ralph S."/>
            <person name="Rombauts S."/>
            <person name="Salamov A."/>
            <person name="Schein J."/>
            <person name="Sterck L."/>
            <person name="Aerts A."/>
            <person name="Bhalerao R.R."/>
            <person name="Bhalerao R.P."/>
            <person name="Blaudez D."/>
            <person name="Boerjan W."/>
            <person name="Brun A."/>
            <person name="Brunner A."/>
            <person name="Busov V."/>
            <person name="Campbell M."/>
            <person name="Carlson J."/>
            <person name="Chalot M."/>
            <person name="Chapman J."/>
            <person name="Chen G.L."/>
            <person name="Cooper D."/>
            <person name="Coutinho P.M."/>
            <person name="Couturier J."/>
            <person name="Covert S."/>
            <person name="Cronk Q."/>
            <person name="Cunningham R."/>
            <person name="Davis J."/>
            <person name="Degroeve S."/>
            <person name="Dejardin A."/>
            <person name="Depamphilis C."/>
            <person name="Detter J."/>
            <person name="Dirks B."/>
            <person name="Dubchak I."/>
            <person name="Duplessis S."/>
            <person name="Ehlting J."/>
            <person name="Ellis B."/>
            <person name="Gendler K."/>
            <person name="Goodstein D."/>
            <person name="Gribskov M."/>
            <person name="Grimwood J."/>
            <person name="Groover A."/>
            <person name="Gunter L."/>
            <person name="Hamberger B."/>
            <person name="Heinze B."/>
            <person name="Helariutta Y."/>
            <person name="Henrissat B."/>
            <person name="Holligan D."/>
            <person name="Holt R."/>
            <person name="Huang W."/>
            <person name="Islam-Faridi N."/>
            <person name="Jones S."/>
            <person name="Jones-Rhoades M."/>
            <person name="Jorgensen R."/>
            <person name="Joshi C."/>
            <person name="Kangasjarvi J."/>
            <person name="Karlsson J."/>
            <person name="Kelleher C."/>
            <person name="Kirkpatrick R."/>
            <person name="Kirst M."/>
            <person name="Kohler A."/>
            <person name="Kalluri U."/>
            <person name="Larimer F."/>
            <person name="Leebens-Mack J."/>
            <person name="Leple J.C."/>
            <person name="Locascio P."/>
            <person name="Lou Y."/>
            <person name="Lucas S."/>
            <person name="Martin F."/>
            <person name="Montanini B."/>
            <person name="Napoli C."/>
            <person name="Nelson D.R."/>
            <person name="Nelson C."/>
            <person name="Nieminen K."/>
            <person name="Nilsson O."/>
            <person name="Pereda V."/>
            <person name="Peter G."/>
            <person name="Philippe R."/>
            <person name="Pilate G."/>
            <person name="Poliakov A."/>
            <person name="Razumovskaya J."/>
            <person name="Richardson P."/>
            <person name="Rinaldi C."/>
            <person name="Ritland K."/>
            <person name="Rouze P."/>
            <person name="Ryaboy D."/>
            <person name="Schmutz J."/>
            <person name="Schrader J."/>
            <person name="Segerman B."/>
            <person name="Shin H."/>
            <person name="Siddiqui A."/>
            <person name="Sterky F."/>
            <person name="Terry A."/>
            <person name="Tsai C.J."/>
            <person name="Uberbacher E."/>
            <person name="Unneberg P."/>
            <person name="Vahala J."/>
            <person name="Wall K."/>
            <person name="Wessler S."/>
            <person name="Yang G."/>
            <person name="Yin T."/>
            <person name="Douglas C."/>
            <person name="Marra M."/>
            <person name="Sandberg G."/>
            <person name="Van de Peer Y."/>
            <person name="Rokhsar D."/>
        </authorList>
    </citation>
    <scope>NUCLEOTIDE SEQUENCE [LARGE SCALE GENOMIC DNA]</scope>
    <source>
        <strain evidence="3">cv. Nisqually</strain>
    </source>
</reference>
<keyword evidence="1" id="KW-0732">Signal</keyword>